<dbReference type="PANTHER" id="PTHR36505">
    <property type="entry name" value="BLR1072 PROTEIN"/>
    <property type="match status" value="1"/>
</dbReference>
<dbReference type="PANTHER" id="PTHR36505:SF1">
    <property type="entry name" value="BLR1072 PROTEIN"/>
    <property type="match status" value="1"/>
</dbReference>
<accession>A0A560I328</accession>
<gene>
    <name evidence="4" type="ORF">FBZ95_108303</name>
</gene>
<dbReference type="RefSeq" id="WP_167523690.1">
    <property type="nucleotide sequence ID" value="NZ_VITU01000009.1"/>
</dbReference>
<feature type="signal peptide" evidence="2">
    <location>
        <begin position="1"/>
        <end position="28"/>
    </location>
</feature>
<dbReference type="InterPro" id="IPR027275">
    <property type="entry name" value="PRC-brl_dom"/>
</dbReference>
<reference evidence="4 5" key="1">
    <citation type="submission" date="2019-06" db="EMBL/GenBank/DDBJ databases">
        <title>Genomic Encyclopedia of Type Strains, Phase IV (KMG-V): Genome sequencing to study the core and pangenomes of soil and plant-associated prokaryotes.</title>
        <authorList>
            <person name="Whitman W."/>
        </authorList>
    </citation>
    <scope>NUCLEOTIDE SEQUENCE [LARGE SCALE GENOMIC DNA]</scope>
    <source>
        <strain evidence="4 5">BR 10556</strain>
    </source>
</reference>
<organism evidence="4 5">
    <name type="scientific">Bradyrhizobium sacchari</name>
    <dbReference type="NCBI Taxonomy" id="1399419"/>
    <lineage>
        <taxon>Bacteria</taxon>
        <taxon>Pseudomonadati</taxon>
        <taxon>Pseudomonadota</taxon>
        <taxon>Alphaproteobacteria</taxon>
        <taxon>Hyphomicrobiales</taxon>
        <taxon>Nitrobacteraceae</taxon>
        <taxon>Bradyrhizobium</taxon>
    </lineage>
</organism>
<evidence type="ECO:0000259" key="3">
    <source>
        <dbReference type="Pfam" id="PF05239"/>
    </source>
</evidence>
<dbReference type="EMBL" id="VITW01000008">
    <property type="protein sequence ID" value="TWB70301.1"/>
    <property type="molecule type" value="Genomic_DNA"/>
</dbReference>
<sequence length="177" mass="18069">MRAIGALTRALSLGVAVVAGVAVATSRAAEEPPAGQTEANAPATAQPPASTVPVTPKDAAPPPSVTIIGASDAHGVLGRDVRSAADEDMGRIVDVIVDRDGHVRAAVIDFGGFLGVGSRKIVVDWNAMRFGKIANKKDSITLELTKAQVAAAPEYKEDTPMVVLGASGSLQPLQAIQ</sequence>
<keyword evidence="2" id="KW-0732">Signal</keyword>
<dbReference type="InterPro" id="IPR011033">
    <property type="entry name" value="PRC_barrel-like_sf"/>
</dbReference>
<dbReference type="AlphaFoldDB" id="A0A560I328"/>
<evidence type="ECO:0000256" key="1">
    <source>
        <dbReference type="SAM" id="MobiDB-lite"/>
    </source>
</evidence>
<evidence type="ECO:0000256" key="2">
    <source>
        <dbReference type="SAM" id="SignalP"/>
    </source>
</evidence>
<feature type="region of interest" description="Disordered" evidence="1">
    <location>
        <begin position="29"/>
        <end position="63"/>
    </location>
</feature>
<name>A0A560I328_9BRAD</name>
<proteinExistence type="predicted"/>
<dbReference type="Pfam" id="PF05239">
    <property type="entry name" value="PRC"/>
    <property type="match status" value="1"/>
</dbReference>
<dbReference type="Gene3D" id="2.30.30.240">
    <property type="entry name" value="PRC-barrel domain"/>
    <property type="match status" value="1"/>
</dbReference>
<feature type="chain" id="PRO_5021919638" evidence="2">
    <location>
        <begin position="29"/>
        <end position="177"/>
    </location>
</feature>
<feature type="domain" description="PRC-barrel" evidence="3">
    <location>
        <begin position="74"/>
        <end position="148"/>
    </location>
</feature>
<keyword evidence="5" id="KW-1185">Reference proteome</keyword>
<evidence type="ECO:0000313" key="4">
    <source>
        <dbReference type="EMBL" id="TWB70301.1"/>
    </source>
</evidence>
<protein>
    <submittedName>
        <fullName evidence="4">PRC-barrel domain protein</fullName>
    </submittedName>
</protein>
<dbReference type="SUPFAM" id="SSF50346">
    <property type="entry name" value="PRC-barrel domain"/>
    <property type="match status" value="1"/>
</dbReference>
<dbReference type="Proteomes" id="UP000315914">
    <property type="component" value="Unassembled WGS sequence"/>
</dbReference>
<comment type="caution">
    <text evidence="4">The sequence shown here is derived from an EMBL/GenBank/DDBJ whole genome shotgun (WGS) entry which is preliminary data.</text>
</comment>
<evidence type="ECO:0000313" key="5">
    <source>
        <dbReference type="Proteomes" id="UP000315914"/>
    </source>
</evidence>